<dbReference type="AlphaFoldDB" id="A0A9X2EMZ5"/>
<evidence type="ECO:0008006" key="3">
    <source>
        <dbReference type="Google" id="ProtNLM"/>
    </source>
</evidence>
<dbReference type="SUPFAM" id="SSF51905">
    <property type="entry name" value="FAD/NAD(P)-binding domain"/>
    <property type="match status" value="1"/>
</dbReference>
<evidence type="ECO:0000313" key="2">
    <source>
        <dbReference type="Proteomes" id="UP001155128"/>
    </source>
</evidence>
<reference evidence="1" key="1">
    <citation type="submission" date="2022-06" db="EMBL/GenBank/DDBJ databases">
        <title>Sphingomicrobium sedimins sp. nov., a marine bacterium isolated from tidal flat.</title>
        <authorList>
            <person name="Kim C.-H."/>
            <person name="Yoo Y."/>
            <person name="Kim J.-J."/>
        </authorList>
    </citation>
    <scope>NUCLEOTIDE SEQUENCE</scope>
    <source>
        <strain evidence="1">GRR-S6-50</strain>
    </source>
</reference>
<dbReference type="Proteomes" id="UP001155128">
    <property type="component" value="Unassembled WGS sequence"/>
</dbReference>
<comment type="caution">
    <text evidence="1">The sequence shown here is derived from an EMBL/GenBank/DDBJ whole genome shotgun (WGS) entry which is preliminary data.</text>
</comment>
<dbReference type="RefSeq" id="WP_252114895.1">
    <property type="nucleotide sequence ID" value="NZ_JAMSHT010000001.1"/>
</dbReference>
<dbReference type="EMBL" id="JAMSHT010000001">
    <property type="protein sequence ID" value="MCM8558182.1"/>
    <property type="molecule type" value="Genomic_DNA"/>
</dbReference>
<keyword evidence="2" id="KW-1185">Reference proteome</keyword>
<accession>A0A9X2EMZ5</accession>
<proteinExistence type="predicted"/>
<evidence type="ECO:0000313" key="1">
    <source>
        <dbReference type="EMBL" id="MCM8558182.1"/>
    </source>
</evidence>
<dbReference type="Gene3D" id="3.50.50.60">
    <property type="entry name" value="FAD/NAD(P)-binding domain"/>
    <property type="match status" value="1"/>
</dbReference>
<gene>
    <name evidence="1" type="ORF">NDO55_10150</name>
</gene>
<organism evidence="1 2">
    <name type="scientific">Sphingomicrobium sediminis</name>
    <dbReference type="NCBI Taxonomy" id="2950949"/>
    <lineage>
        <taxon>Bacteria</taxon>
        <taxon>Pseudomonadati</taxon>
        <taxon>Pseudomonadota</taxon>
        <taxon>Alphaproteobacteria</taxon>
        <taxon>Sphingomonadales</taxon>
        <taxon>Sphingomonadaceae</taxon>
        <taxon>Sphingomicrobium</taxon>
    </lineage>
</organism>
<protein>
    <recommendedName>
        <fullName evidence="3">NAD(P)/FAD-dependent oxidoreductase</fullName>
    </recommendedName>
</protein>
<dbReference type="InterPro" id="IPR036188">
    <property type="entry name" value="FAD/NAD-bd_sf"/>
</dbReference>
<sequence length="467" mass="51667">MKVDYLVVGAGAVGLAFVDTLIAEDPDATVLIVDRHAAPGGHWNDAYPFVRLHQPSAFYGVESMELGQDRIDESGPNAGFYELASAPEILAYFERCMAKLVGSGRVQYAPLSEYRGDGKYVGLFSGEEQQVEVTRKVVDTTYFKTSVPATHTPKFEIAEGTLFMPPGELPCMIRGDCAIPSHFVILGGGKTAMDTGVWLLTQGVAPERITWVCPRDSWLINRRFTQPGLDFFEGTIDFQAALMRAAIEADDVDHFFLELEKGGQMLRIDRDVLPTKYFFATLSEGEVETLRQIGNVVRAGHVTHIAPGRFETVEGSFDVPEDSLFIDCTASAVADKETVPVFQEGLVTVQALFAPLVVFGAALTAWLEVHRDDDATRNALAQPIAVRQGPAAYLTATLGNVMNRMRWMREPDLAAWLAKSRLDPMSRTIAEVQRTRPELLNTLNDYRDLAKRGMPELMQLIQKSRES</sequence>
<name>A0A9X2EMZ5_9SPHN</name>